<dbReference type="GO" id="GO:0003677">
    <property type="term" value="F:DNA binding"/>
    <property type="evidence" value="ECO:0007669"/>
    <property type="project" value="UniProtKB-UniRule"/>
</dbReference>
<organism evidence="9 10">
    <name type="scientific">Coilia grayii</name>
    <name type="common">Gray's grenadier anchovy</name>
    <dbReference type="NCBI Taxonomy" id="363190"/>
    <lineage>
        <taxon>Eukaryota</taxon>
        <taxon>Metazoa</taxon>
        <taxon>Chordata</taxon>
        <taxon>Craniata</taxon>
        <taxon>Vertebrata</taxon>
        <taxon>Euteleostomi</taxon>
        <taxon>Actinopterygii</taxon>
        <taxon>Neopterygii</taxon>
        <taxon>Teleostei</taxon>
        <taxon>Clupei</taxon>
        <taxon>Clupeiformes</taxon>
        <taxon>Clupeoidei</taxon>
        <taxon>Engraulidae</taxon>
        <taxon>Coilinae</taxon>
        <taxon>Coilia</taxon>
    </lineage>
</organism>
<gene>
    <name evidence="9" type="ORF">ACEWY4_001868</name>
</gene>
<dbReference type="CDD" id="cd00086">
    <property type="entry name" value="homeodomain"/>
    <property type="match status" value="1"/>
</dbReference>
<reference evidence="9 10" key="1">
    <citation type="submission" date="2024-09" db="EMBL/GenBank/DDBJ databases">
        <title>A chromosome-level genome assembly of Gray's grenadier anchovy, Coilia grayii.</title>
        <authorList>
            <person name="Fu Z."/>
        </authorList>
    </citation>
    <scope>NUCLEOTIDE SEQUENCE [LARGE SCALE GENOMIC DNA]</scope>
    <source>
        <strain evidence="9">G4</strain>
        <tissue evidence="9">Muscle</tissue>
    </source>
</reference>
<evidence type="ECO:0000313" key="10">
    <source>
        <dbReference type="Proteomes" id="UP001591681"/>
    </source>
</evidence>
<dbReference type="PROSITE" id="PS00027">
    <property type="entry name" value="HOMEOBOX_1"/>
    <property type="match status" value="1"/>
</dbReference>
<dbReference type="Gene3D" id="1.10.10.60">
    <property type="entry name" value="Homeodomain-like"/>
    <property type="match status" value="1"/>
</dbReference>
<dbReference type="InterPro" id="IPR050649">
    <property type="entry name" value="Paired_Homeobox_TFs"/>
</dbReference>
<evidence type="ECO:0000256" key="6">
    <source>
        <dbReference type="RuleBase" id="RU000682"/>
    </source>
</evidence>
<dbReference type="InterPro" id="IPR017970">
    <property type="entry name" value="Homeobox_CS"/>
</dbReference>
<dbReference type="InterPro" id="IPR001356">
    <property type="entry name" value="HD"/>
</dbReference>
<proteinExistence type="predicted"/>
<evidence type="ECO:0000256" key="2">
    <source>
        <dbReference type="ARBA" id="ARBA00023125"/>
    </source>
</evidence>
<comment type="caution">
    <text evidence="9">The sequence shown here is derived from an EMBL/GenBank/DDBJ whole genome shotgun (WGS) entry which is preliminary data.</text>
</comment>
<accession>A0ABD1KU56</accession>
<evidence type="ECO:0000313" key="9">
    <source>
        <dbReference type="EMBL" id="KAL2102700.1"/>
    </source>
</evidence>
<dbReference type="FunFam" id="1.10.10.60:FF:000679">
    <property type="entry name" value="Homeobox protein aristaless"/>
    <property type="match status" value="1"/>
</dbReference>
<feature type="compositionally biased region" description="Basic and acidic residues" evidence="7">
    <location>
        <begin position="30"/>
        <end position="40"/>
    </location>
</feature>
<evidence type="ECO:0000259" key="8">
    <source>
        <dbReference type="PROSITE" id="PS50071"/>
    </source>
</evidence>
<evidence type="ECO:0000256" key="3">
    <source>
        <dbReference type="ARBA" id="ARBA00023155"/>
    </source>
</evidence>
<feature type="DNA-binding region" description="Homeobox" evidence="5">
    <location>
        <begin position="73"/>
        <end position="132"/>
    </location>
</feature>
<feature type="region of interest" description="Disordered" evidence="7">
    <location>
        <begin position="30"/>
        <end position="58"/>
    </location>
</feature>
<keyword evidence="2 5" id="KW-0238">DNA-binding</keyword>
<dbReference type="AlphaFoldDB" id="A0ABD1KU56"/>
<feature type="domain" description="Homeobox" evidence="8">
    <location>
        <begin position="71"/>
        <end position="131"/>
    </location>
</feature>
<dbReference type="PANTHER" id="PTHR24329:SF362">
    <property type="entry name" value="INTESTINE-SPECIFIC HOMEOBOX"/>
    <property type="match status" value="1"/>
</dbReference>
<dbReference type="Proteomes" id="UP001591681">
    <property type="component" value="Unassembled WGS sequence"/>
</dbReference>
<name>A0ABD1KU56_9TELE</name>
<evidence type="ECO:0000256" key="4">
    <source>
        <dbReference type="ARBA" id="ARBA00023242"/>
    </source>
</evidence>
<keyword evidence="3 5" id="KW-0371">Homeobox</keyword>
<dbReference type="SUPFAM" id="SSF46689">
    <property type="entry name" value="Homeodomain-like"/>
    <property type="match status" value="1"/>
</dbReference>
<dbReference type="EMBL" id="JBHFQA010000002">
    <property type="protein sequence ID" value="KAL2102700.1"/>
    <property type="molecule type" value="Genomic_DNA"/>
</dbReference>
<sequence>MEEENSRVTEGSSKLSKTLSHSIEEILRKPCRQVDQRGLTETDTGAPDAEKKMNEELETSNKSTGVLCQLVNHRRVRTAFSAAQLEMLEKVFQETHYPDVYTRDQLAASTQLSDSKVQIWFQNRRAKWKKTEAQLQTKHVSTLLSKNVPHLSPLTGHWHQLFHPLQQKHFLFDSSTRPLIGSSMCTSLQFHPYPASSLFLPQALPTLAYPHPQLMSRHIHRS</sequence>
<protein>
    <recommendedName>
        <fullName evidence="8">Homeobox domain-containing protein</fullName>
    </recommendedName>
</protein>
<keyword evidence="4 5" id="KW-0539">Nucleus</keyword>
<keyword evidence="10" id="KW-1185">Reference proteome</keyword>
<dbReference type="PANTHER" id="PTHR24329">
    <property type="entry name" value="HOMEOBOX PROTEIN ARISTALESS"/>
    <property type="match status" value="1"/>
</dbReference>
<evidence type="ECO:0000256" key="7">
    <source>
        <dbReference type="SAM" id="MobiDB-lite"/>
    </source>
</evidence>
<dbReference type="InterPro" id="IPR009057">
    <property type="entry name" value="Homeodomain-like_sf"/>
</dbReference>
<evidence type="ECO:0000256" key="1">
    <source>
        <dbReference type="ARBA" id="ARBA00004123"/>
    </source>
</evidence>
<dbReference type="PROSITE" id="PS50071">
    <property type="entry name" value="HOMEOBOX_2"/>
    <property type="match status" value="1"/>
</dbReference>
<dbReference type="Pfam" id="PF00046">
    <property type="entry name" value="Homeodomain"/>
    <property type="match status" value="1"/>
</dbReference>
<evidence type="ECO:0000256" key="5">
    <source>
        <dbReference type="PROSITE-ProRule" id="PRU00108"/>
    </source>
</evidence>
<dbReference type="SMART" id="SM00389">
    <property type="entry name" value="HOX"/>
    <property type="match status" value="1"/>
</dbReference>
<comment type="subcellular location">
    <subcellularLocation>
        <location evidence="1 5 6">Nucleus</location>
    </subcellularLocation>
</comment>
<dbReference type="GO" id="GO:0005634">
    <property type="term" value="C:nucleus"/>
    <property type="evidence" value="ECO:0007669"/>
    <property type="project" value="UniProtKB-SubCell"/>
</dbReference>